<keyword evidence="1" id="KW-1133">Transmembrane helix</keyword>
<feature type="transmembrane region" description="Helical" evidence="1">
    <location>
        <begin position="133"/>
        <end position="155"/>
    </location>
</feature>
<evidence type="ECO:0008006" key="4">
    <source>
        <dbReference type="Google" id="ProtNLM"/>
    </source>
</evidence>
<evidence type="ECO:0000313" key="2">
    <source>
        <dbReference type="EMBL" id="GAA2170892.1"/>
    </source>
</evidence>
<keyword evidence="3" id="KW-1185">Reference proteome</keyword>
<gene>
    <name evidence="2" type="ORF">GCM10009846_02810</name>
</gene>
<dbReference type="Proteomes" id="UP001501599">
    <property type="component" value="Unassembled WGS sequence"/>
</dbReference>
<feature type="transmembrane region" description="Helical" evidence="1">
    <location>
        <begin position="100"/>
        <end position="121"/>
    </location>
</feature>
<name>A0ABP5M9B0_9MICO</name>
<protein>
    <recommendedName>
        <fullName evidence="4">DUF1129 domain-containing protein</fullName>
    </recommendedName>
</protein>
<dbReference type="EMBL" id="BAAAQT010000001">
    <property type="protein sequence ID" value="GAA2170892.1"/>
    <property type="molecule type" value="Genomic_DNA"/>
</dbReference>
<organism evidence="2 3">
    <name type="scientific">Agrococcus versicolor</name>
    <dbReference type="NCBI Taxonomy" id="501482"/>
    <lineage>
        <taxon>Bacteria</taxon>
        <taxon>Bacillati</taxon>
        <taxon>Actinomycetota</taxon>
        <taxon>Actinomycetes</taxon>
        <taxon>Micrococcales</taxon>
        <taxon>Microbacteriaceae</taxon>
        <taxon>Agrococcus</taxon>
    </lineage>
</organism>
<proteinExistence type="predicted"/>
<reference evidence="3" key="1">
    <citation type="journal article" date="2019" name="Int. J. Syst. Evol. Microbiol.">
        <title>The Global Catalogue of Microorganisms (GCM) 10K type strain sequencing project: providing services to taxonomists for standard genome sequencing and annotation.</title>
        <authorList>
            <consortium name="The Broad Institute Genomics Platform"/>
            <consortium name="The Broad Institute Genome Sequencing Center for Infectious Disease"/>
            <person name="Wu L."/>
            <person name="Ma J."/>
        </authorList>
    </citation>
    <scope>NUCLEOTIDE SEQUENCE [LARGE SCALE GENOMIC DNA]</scope>
    <source>
        <strain evidence="3">JCM 16026</strain>
    </source>
</reference>
<feature type="transmembrane region" description="Helical" evidence="1">
    <location>
        <begin position="161"/>
        <end position="184"/>
    </location>
</feature>
<accession>A0ABP5M9B0</accession>
<feature type="transmembrane region" description="Helical" evidence="1">
    <location>
        <begin position="71"/>
        <end position="94"/>
    </location>
</feature>
<sequence>MDAAWAEALIVELRLRGVSGATVGDALLEVETHMAEQGGSVVEAFGEAKEYAASLDLPDTARWTAPQVVRVCAQSALVTLGIQLLVGGAAALASGGDARIAIGTTVALVLSSVVVALALVAKGEVVLRLAVERPVLGILLLGGASALVVLLAVALAGPALALPAVPVLGAGILLLGGFGALMLVARRRGSELDDPIRFPQA</sequence>
<evidence type="ECO:0000256" key="1">
    <source>
        <dbReference type="SAM" id="Phobius"/>
    </source>
</evidence>
<comment type="caution">
    <text evidence="2">The sequence shown here is derived from an EMBL/GenBank/DDBJ whole genome shotgun (WGS) entry which is preliminary data.</text>
</comment>
<keyword evidence="1" id="KW-0472">Membrane</keyword>
<evidence type="ECO:0000313" key="3">
    <source>
        <dbReference type="Proteomes" id="UP001501599"/>
    </source>
</evidence>
<keyword evidence="1" id="KW-0812">Transmembrane</keyword>